<evidence type="ECO:0000313" key="1">
    <source>
        <dbReference type="EMBL" id="KKN73114.1"/>
    </source>
</evidence>
<name>A0A0F9T1J1_9ZZZZ</name>
<comment type="caution">
    <text evidence="1">The sequence shown here is derived from an EMBL/GenBank/DDBJ whole genome shotgun (WGS) entry which is preliminary data.</text>
</comment>
<dbReference type="AlphaFoldDB" id="A0A0F9T1J1"/>
<accession>A0A0F9T1J1</accession>
<protein>
    <submittedName>
        <fullName evidence="1">Uncharacterized protein</fullName>
    </submittedName>
</protein>
<proteinExistence type="predicted"/>
<dbReference type="EMBL" id="LAZR01000350">
    <property type="protein sequence ID" value="KKN73114.1"/>
    <property type="molecule type" value="Genomic_DNA"/>
</dbReference>
<reference evidence="1" key="1">
    <citation type="journal article" date="2015" name="Nature">
        <title>Complex archaea that bridge the gap between prokaryotes and eukaryotes.</title>
        <authorList>
            <person name="Spang A."/>
            <person name="Saw J.H."/>
            <person name="Jorgensen S.L."/>
            <person name="Zaremba-Niedzwiedzka K."/>
            <person name="Martijn J."/>
            <person name="Lind A.E."/>
            <person name="van Eijk R."/>
            <person name="Schleper C."/>
            <person name="Guy L."/>
            <person name="Ettema T.J."/>
        </authorList>
    </citation>
    <scope>NUCLEOTIDE SEQUENCE</scope>
</reference>
<sequence>MVKHSFKKGDKVKLKPEFINRFGQKTKVGKVVGFDNLYVLVQYKGNDYGGFPYLPTEIEPAIKVGEQLQFDFMKGD</sequence>
<gene>
    <name evidence="1" type="ORF">LCGC14_0404230</name>
</gene>
<organism evidence="1">
    <name type="scientific">marine sediment metagenome</name>
    <dbReference type="NCBI Taxonomy" id="412755"/>
    <lineage>
        <taxon>unclassified sequences</taxon>
        <taxon>metagenomes</taxon>
        <taxon>ecological metagenomes</taxon>
    </lineage>
</organism>